<keyword evidence="2" id="KW-0812">Transmembrane</keyword>
<dbReference type="PROSITE" id="PS50020">
    <property type="entry name" value="WW_DOMAIN_2"/>
    <property type="match status" value="1"/>
</dbReference>
<feature type="compositionally biased region" description="Basic and acidic residues" evidence="1">
    <location>
        <begin position="213"/>
        <end position="227"/>
    </location>
</feature>
<dbReference type="EMBL" id="HBHX01068746">
    <property type="protein sequence ID" value="CAE0149605.1"/>
    <property type="molecule type" value="Transcribed_RNA"/>
</dbReference>
<dbReference type="CDD" id="cd00201">
    <property type="entry name" value="WW"/>
    <property type="match status" value="1"/>
</dbReference>
<proteinExistence type="predicted"/>
<feature type="transmembrane region" description="Helical" evidence="2">
    <location>
        <begin position="62"/>
        <end position="82"/>
    </location>
</feature>
<feature type="transmembrane region" description="Helical" evidence="2">
    <location>
        <begin position="173"/>
        <end position="197"/>
    </location>
</feature>
<evidence type="ECO:0000259" key="3">
    <source>
        <dbReference type="PROSITE" id="PS50020"/>
    </source>
</evidence>
<dbReference type="Gene3D" id="2.20.70.10">
    <property type="match status" value="1"/>
</dbReference>
<feature type="domain" description="WW" evidence="3">
    <location>
        <begin position="225"/>
        <end position="253"/>
    </location>
</feature>
<feature type="region of interest" description="Disordered" evidence="1">
    <location>
        <begin position="240"/>
        <end position="283"/>
    </location>
</feature>
<protein>
    <recommendedName>
        <fullName evidence="3">WW domain-containing protein</fullName>
    </recommendedName>
</protein>
<evidence type="ECO:0000256" key="1">
    <source>
        <dbReference type="SAM" id="MobiDB-lite"/>
    </source>
</evidence>
<gene>
    <name evidence="4" type="ORF">HERI1096_LOCUS37993</name>
</gene>
<dbReference type="SUPFAM" id="SSF51045">
    <property type="entry name" value="WW domain"/>
    <property type="match status" value="1"/>
</dbReference>
<evidence type="ECO:0000313" key="4">
    <source>
        <dbReference type="EMBL" id="CAE0149605.1"/>
    </source>
</evidence>
<sequence>MGNGPDGQCPTPGGQSRTCLILAIVQGVLTLLGLGFSLLPWLGDASLCRQQPGLCLNDLHRHSWWLTPPTNFWAGVAAVCMLRGSLECKTWCRSWWLSTAFDLQVLVAPVSLACFALLGWQAISAGALHSAACARLAVTATASSGFDADAVAISSDGDAAADASHCAYPSRAVFTYAFLSIVMQIHAACAVCAAFVVRAQQQKAEAAASTSKGKGEPRSGERVRGWRKRINAEGRTFYEHRRTGRVEWEPPLSSSDVEEGRSDSGFESCLSGSEGRLPRVDEG</sequence>
<feature type="transmembrane region" description="Helical" evidence="2">
    <location>
        <begin position="20"/>
        <end position="42"/>
    </location>
</feature>
<organism evidence="4">
    <name type="scientific">Haptolina ericina</name>
    <dbReference type="NCBI Taxonomy" id="156174"/>
    <lineage>
        <taxon>Eukaryota</taxon>
        <taxon>Haptista</taxon>
        <taxon>Haptophyta</taxon>
        <taxon>Prymnesiophyceae</taxon>
        <taxon>Prymnesiales</taxon>
        <taxon>Prymnesiaceae</taxon>
        <taxon>Haptolina</taxon>
    </lineage>
</organism>
<accession>A0A7S3FJ80</accession>
<feature type="transmembrane region" description="Helical" evidence="2">
    <location>
        <begin position="94"/>
        <end position="120"/>
    </location>
</feature>
<dbReference type="AlphaFoldDB" id="A0A7S3FJ80"/>
<feature type="region of interest" description="Disordered" evidence="1">
    <location>
        <begin position="206"/>
        <end position="227"/>
    </location>
</feature>
<evidence type="ECO:0000256" key="2">
    <source>
        <dbReference type="SAM" id="Phobius"/>
    </source>
</evidence>
<reference evidence="4" key="1">
    <citation type="submission" date="2021-01" db="EMBL/GenBank/DDBJ databases">
        <authorList>
            <person name="Corre E."/>
            <person name="Pelletier E."/>
            <person name="Niang G."/>
            <person name="Scheremetjew M."/>
            <person name="Finn R."/>
            <person name="Kale V."/>
            <person name="Holt S."/>
            <person name="Cochrane G."/>
            <person name="Meng A."/>
            <person name="Brown T."/>
            <person name="Cohen L."/>
        </authorList>
    </citation>
    <scope>NUCLEOTIDE SEQUENCE</scope>
    <source>
        <strain evidence="4">CCMP281</strain>
    </source>
</reference>
<keyword evidence="2" id="KW-1133">Transmembrane helix</keyword>
<keyword evidence="2" id="KW-0472">Membrane</keyword>
<dbReference type="InterPro" id="IPR001202">
    <property type="entry name" value="WW_dom"/>
</dbReference>
<name>A0A7S3FJ80_9EUKA</name>
<dbReference type="InterPro" id="IPR036020">
    <property type="entry name" value="WW_dom_sf"/>
</dbReference>